<feature type="compositionally biased region" description="Acidic residues" evidence="1">
    <location>
        <begin position="1388"/>
        <end position="1400"/>
    </location>
</feature>
<protein>
    <recommendedName>
        <fullName evidence="2">JmjC domain-containing protein</fullName>
    </recommendedName>
</protein>
<evidence type="ECO:0000313" key="3">
    <source>
        <dbReference type="EMBL" id="KAK7016741.1"/>
    </source>
</evidence>
<feature type="region of interest" description="Disordered" evidence="1">
    <location>
        <begin position="378"/>
        <end position="807"/>
    </location>
</feature>
<feature type="compositionally biased region" description="Polar residues" evidence="1">
    <location>
        <begin position="713"/>
        <end position="726"/>
    </location>
</feature>
<dbReference type="EMBL" id="JAYKXP010000279">
    <property type="protein sequence ID" value="KAK7016741.1"/>
    <property type="molecule type" value="Genomic_DNA"/>
</dbReference>
<feature type="compositionally biased region" description="Polar residues" evidence="1">
    <location>
        <begin position="453"/>
        <end position="469"/>
    </location>
</feature>
<evidence type="ECO:0000256" key="1">
    <source>
        <dbReference type="SAM" id="MobiDB-lite"/>
    </source>
</evidence>
<feature type="compositionally biased region" description="Low complexity" evidence="1">
    <location>
        <begin position="641"/>
        <end position="655"/>
    </location>
</feature>
<organism evidence="3 4">
    <name type="scientific">Paramarasmius palmivorus</name>
    <dbReference type="NCBI Taxonomy" id="297713"/>
    <lineage>
        <taxon>Eukaryota</taxon>
        <taxon>Fungi</taxon>
        <taxon>Dikarya</taxon>
        <taxon>Basidiomycota</taxon>
        <taxon>Agaricomycotina</taxon>
        <taxon>Agaricomycetes</taxon>
        <taxon>Agaricomycetidae</taxon>
        <taxon>Agaricales</taxon>
        <taxon>Marasmiineae</taxon>
        <taxon>Marasmiaceae</taxon>
        <taxon>Paramarasmius</taxon>
    </lineage>
</organism>
<dbReference type="InterPro" id="IPR003347">
    <property type="entry name" value="JmjC_dom"/>
</dbReference>
<comment type="caution">
    <text evidence="3">The sequence shown here is derived from an EMBL/GenBank/DDBJ whole genome shotgun (WGS) entry which is preliminary data.</text>
</comment>
<evidence type="ECO:0000259" key="2">
    <source>
        <dbReference type="PROSITE" id="PS51184"/>
    </source>
</evidence>
<feature type="domain" description="JmjC" evidence="2">
    <location>
        <begin position="971"/>
        <end position="1143"/>
    </location>
</feature>
<dbReference type="PROSITE" id="PS51184">
    <property type="entry name" value="JMJC"/>
    <property type="match status" value="1"/>
</dbReference>
<feature type="compositionally biased region" description="Polar residues" evidence="1">
    <location>
        <begin position="578"/>
        <end position="587"/>
    </location>
</feature>
<gene>
    <name evidence="3" type="ORF">VNI00_018846</name>
</gene>
<dbReference type="Proteomes" id="UP001383192">
    <property type="component" value="Unassembled WGS sequence"/>
</dbReference>
<feature type="compositionally biased region" description="Low complexity" evidence="1">
    <location>
        <begin position="613"/>
        <end position="630"/>
    </location>
</feature>
<feature type="compositionally biased region" description="Low complexity" evidence="1">
    <location>
        <begin position="505"/>
        <end position="524"/>
    </location>
</feature>
<name>A0AAW0ATA2_9AGAR</name>
<dbReference type="Gene3D" id="2.60.120.650">
    <property type="entry name" value="Cupin"/>
    <property type="match status" value="1"/>
</dbReference>
<feature type="compositionally biased region" description="Basic residues" evidence="1">
    <location>
        <begin position="740"/>
        <end position="756"/>
    </location>
</feature>
<evidence type="ECO:0000313" key="4">
    <source>
        <dbReference type="Proteomes" id="UP001383192"/>
    </source>
</evidence>
<sequence>MPPQATSTLALLAPKEWTDVHLLPWTASDYTGEDVEGLLSKLPSEFKTSARTFFTDVSKSYGKSSERNLSVLVAFDIKRKTGGRRKAVETLLNYILIDRLLSSTSAATTRPLEKVERTRFTLSSTERALLCGLEELGSWQHELTTRSAELEEAVQSQQLSVTQTVDQNNSTRFQRLLTTMDGRETLIKLQVSLLNMESAAYYLYSLSQGLSDLPNTSRKIPSAKIRNAFHYAITVSPLVLLMGQAMQNRALPTATVKVWYHLGNQRPPELAMVEQALWQQILHMALEEKSSEAALHDFLTAYRAMHPVAGWSHQSRNFFRKETGVDLEEFCVRCRQLRAPTPFPDDQALPAVLPDIKGAFIVMEPRIDDEAEDNIAAEGQGVGSSPTSHTGVTSSVSSSSEDAGNIINGDPSTQTEPAATPTLDPTRSLHSQGDGNVIEDTTPSPISRMDVDPNSSAPAQPPATSTCSDPSAFVEDSGVVDDNASKPTKIDGVEPMFGPALVDGNSSAPLPTSSASGPSTASNNADEDHSTQDRSSSVAMSPLSAPTKDQEAPNDESQPVEMDVDEDLSAPLPATPASVISTASNNADAPLPATPSASDLSTASNNADEDNSPQDMSSSVVTSSESAQKSQPVEMDVDENSSAPLPATPSASDLSTASNNADEDHCTRDTSSTSSESPQRKEVEAPNDELHWIDTQNDPVIEDSGRALRSKTKAAQQSTDAQQTVPDSHAAVSDGEEKLKKKPKKKPKKPKKKPKKKNDQPQNDKEKMVQDGNAKAEPSPVTDDVLGVESHTESGIKRPPLLSEEPPDREIFIGKTYLIPHFMPDKASLVYAPHRYELEDVLDFEMLATLCRATCSDSLSPRIIDAGLPPTNDNPTVPERARTYKQILAMPFHQLRHAAGDLQSLFGKKPLVIFNGPHSVDGRTMEQTLRSLGNTLSRRTVHDLSLSGISDEADYVHRTTTLSRVLAEIQRPNPRPLNVLSLPGTVNNTWIPYGLSTDDVAYQHCNDIRKANTPALPTFVEDLKWGLFGTTQSFHRAHVDACGFGTVIGCGKGSKLVYILTPPDTNDWREAASLEFFRGLKFSGENSLGWEVTLVLLRESDLIVMPPLTVHYVVTPETAMCYGGHFYCMSTMRRTCWALLHMVHRSDEFTNTSHDCHREILTRICLSSEPLADIPNLLTFTGILDFLHVLNIMDFGSALWAERYTSAKTIPQRDALLYASAREYGKQIMDWLKGSGWHVHRYTLDPSTNELVVQAKVSIDDIRSSFMVQQCATLLRQAKECRIPTQSHVKTALKAELLKSVPNAWQDVETALRSDGDVLLSNGFVYRPSHAESYVWAHECPKQGPFYVVNGDRDRPDDHTYRSLLEGLGLRMPPQQPRGDEYSSPSDSDSDSSSDEESEGVVDLSEKRVELGKRQRSANESDSDESDTPLSWKGKGEPPSHRQISKRGKHC</sequence>
<feature type="compositionally biased region" description="Basic and acidic residues" evidence="1">
    <location>
        <begin position="1404"/>
        <end position="1419"/>
    </location>
</feature>
<keyword evidence="4" id="KW-1185">Reference proteome</keyword>
<proteinExistence type="predicted"/>
<feature type="compositionally biased region" description="Polar residues" evidence="1">
    <location>
        <begin position="410"/>
        <end position="445"/>
    </location>
</feature>
<feature type="compositionally biased region" description="Polar residues" evidence="1">
    <location>
        <begin position="595"/>
        <end position="606"/>
    </location>
</feature>
<feature type="compositionally biased region" description="Basic and acidic residues" evidence="1">
    <location>
        <begin position="678"/>
        <end position="692"/>
    </location>
</feature>
<reference evidence="3 4" key="1">
    <citation type="submission" date="2024-01" db="EMBL/GenBank/DDBJ databases">
        <title>A draft genome for a cacao thread blight-causing isolate of Paramarasmius palmivorus.</title>
        <authorList>
            <person name="Baruah I.K."/>
            <person name="Bukari Y."/>
            <person name="Amoako-Attah I."/>
            <person name="Meinhardt L.W."/>
            <person name="Bailey B.A."/>
            <person name="Cohen S.P."/>
        </authorList>
    </citation>
    <scope>NUCLEOTIDE SEQUENCE [LARGE SCALE GENOMIC DNA]</scope>
    <source>
        <strain evidence="3 4">GH-12</strain>
    </source>
</reference>
<feature type="compositionally biased region" description="Low complexity" evidence="1">
    <location>
        <begin position="383"/>
        <end position="400"/>
    </location>
</feature>
<feature type="compositionally biased region" description="Basic and acidic residues" evidence="1">
    <location>
        <begin position="757"/>
        <end position="769"/>
    </location>
</feature>
<feature type="region of interest" description="Disordered" evidence="1">
    <location>
        <begin position="1367"/>
        <end position="1451"/>
    </location>
</feature>
<accession>A0AAW0ATA2</accession>
<dbReference type="SUPFAM" id="SSF51197">
    <property type="entry name" value="Clavaminate synthase-like"/>
    <property type="match status" value="1"/>
</dbReference>